<comment type="caution">
    <text evidence="2">The sequence shown here is derived from an EMBL/GenBank/DDBJ whole genome shotgun (WGS) entry which is preliminary data.</text>
</comment>
<dbReference type="OrthoDB" id="5242130at2"/>
<dbReference type="EMBL" id="LOWA01000054">
    <property type="protein sequence ID" value="KVE24530.1"/>
    <property type="molecule type" value="Genomic_DNA"/>
</dbReference>
<evidence type="ECO:0008006" key="4">
    <source>
        <dbReference type="Google" id="ProtNLM"/>
    </source>
</evidence>
<feature type="chain" id="PRO_5007114271" description="Peptidase M12B domain-containing protein" evidence="1">
    <location>
        <begin position="23"/>
        <end position="688"/>
    </location>
</feature>
<dbReference type="Gene3D" id="3.40.390.10">
    <property type="entry name" value="Collagenase (Catalytic Domain)"/>
    <property type="match status" value="1"/>
</dbReference>
<gene>
    <name evidence="2" type="ORF">WS67_20755</name>
</gene>
<protein>
    <recommendedName>
        <fullName evidence="4">Peptidase M12B domain-containing protein</fullName>
    </recommendedName>
</protein>
<evidence type="ECO:0000313" key="3">
    <source>
        <dbReference type="Proteomes" id="UP000062788"/>
    </source>
</evidence>
<dbReference type="SUPFAM" id="SSF55486">
    <property type="entry name" value="Metalloproteases ('zincins'), catalytic domain"/>
    <property type="match status" value="1"/>
</dbReference>
<feature type="signal peptide" evidence="1">
    <location>
        <begin position="1"/>
        <end position="22"/>
    </location>
</feature>
<sequence length="688" mass="72427">MKKLLMTCAVLAAWGCASLAQAADTAGFWYDVPASAGVSARGATTSEPAAYRAVTLNFGNLKSELAANATATKSGQSNKLALPLPEGGMTYFTLSESNVLPPALAKRYPALKSYKGVDDKGRRARIDITPQGLQAAVYGDSDGMWLVQPAGQLSGRASKAADSGDVYWSFRRAALPGSSPFNEDGFDKNLLNGSGVRKNSAKATAGNATGARASGSVMYDYRLAMAATSTYTKSFGGTVVDGLAAVATMVNRINEIYENDLGVHLTLIDNEDKIIYTDAKTDPYAGLSPGSGAINNENVKNLAKVIGNKNFDVGHVVAGDGTGGMASIASTCQDATKAAGSTGRRNPVGDAFAVDYVAHELGHSFGSYHSFNANRSTPEEDAVEPGEGSTIMGYAGVYRQNYPEFSYQPHSDPYFNSSSIGMIQDWISSAGGSCATRTLNKNSAPWLDPESLIPPDAFATGRASYTIPAKTPFTLKVKAAKGSKASGLTYTWEQFDSGPEQFGKLKDDGQGPIFRSFKPHAQAEQTFPHLAAVLGDEPLGNGEVYPATNRKLSFRVTVRDNVAMARSLGVGPNTASGNMYVNVVDTGSPFAVTAPKSAVKWEAGSEQTVAWNVAQTNAAPIACTNVKLDLSLDGGYHYLSEPLLASTPNNGKAKVTLPAVASNKARIRVSCTDNVFFAVTPANFTILK</sequence>
<evidence type="ECO:0000256" key="1">
    <source>
        <dbReference type="SAM" id="SignalP"/>
    </source>
</evidence>
<accession>A0A103DXG4</accession>
<dbReference type="InterPro" id="IPR024079">
    <property type="entry name" value="MetalloPept_cat_dom_sf"/>
</dbReference>
<dbReference type="Proteomes" id="UP000062788">
    <property type="component" value="Unassembled WGS sequence"/>
</dbReference>
<dbReference type="Pfam" id="PF13583">
    <property type="entry name" value="Reprolysin_4"/>
    <property type="match status" value="1"/>
</dbReference>
<name>A0A103DXG4_9BURK</name>
<evidence type="ECO:0000313" key="2">
    <source>
        <dbReference type="EMBL" id="KVE24530.1"/>
    </source>
</evidence>
<keyword evidence="3" id="KW-1185">Reference proteome</keyword>
<dbReference type="RefSeq" id="WP_059519750.1">
    <property type="nucleotide sequence ID" value="NZ_LOWA01000054.1"/>
</dbReference>
<proteinExistence type="predicted"/>
<reference evidence="2 3" key="1">
    <citation type="submission" date="2015-11" db="EMBL/GenBank/DDBJ databases">
        <title>Expanding the genomic diversity of Burkholderia species for the development of highly accurate diagnostics.</title>
        <authorList>
            <person name="Sahl J."/>
            <person name="Keim P."/>
            <person name="Wagner D."/>
        </authorList>
    </citation>
    <scope>NUCLEOTIDE SEQUENCE [LARGE SCALE GENOMIC DNA]</scope>
    <source>
        <strain evidence="2 3">TSV85</strain>
    </source>
</reference>
<keyword evidence="1" id="KW-0732">Signal</keyword>
<dbReference type="GO" id="GO:0008237">
    <property type="term" value="F:metallopeptidase activity"/>
    <property type="evidence" value="ECO:0007669"/>
    <property type="project" value="InterPro"/>
</dbReference>
<organism evidence="2 3">
    <name type="scientific">Burkholderia singularis</name>
    <dbReference type="NCBI Taxonomy" id="1503053"/>
    <lineage>
        <taxon>Bacteria</taxon>
        <taxon>Pseudomonadati</taxon>
        <taxon>Pseudomonadota</taxon>
        <taxon>Betaproteobacteria</taxon>
        <taxon>Burkholderiales</taxon>
        <taxon>Burkholderiaceae</taxon>
        <taxon>Burkholderia</taxon>
        <taxon>pseudomallei group</taxon>
    </lineage>
</organism>
<dbReference type="AlphaFoldDB" id="A0A103DXG4"/>